<keyword evidence="2" id="KW-0805">Transcription regulation</keyword>
<dbReference type="EMBL" id="JACHGN010000019">
    <property type="protein sequence ID" value="MBB5137706.1"/>
    <property type="molecule type" value="Genomic_DNA"/>
</dbReference>
<sequence>MTQPALTKQIQSLEAQLGGQLFDRGRHGAVLTDLGRVLLPDARDVVRRAEVLAWRARQVARGEAGRLCVGFGMSSIELAPRAVAAFRRRYPDVDIVLDDMSSQTQIERLRAGELHVGFVRLPIDDDLERLVLREDYLAIASLASAEEHDRVPTETGELARWLPERRIVRLVASQGPGLAEQIERFRAGIGTRLDVVQEAHDLQTVLALVSAGVGIALVPASARSIAPRSVTITPIRHHTSNWQVAAVWRQADPAVVTANFLEVVREVA</sequence>
<gene>
    <name evidence="6" type="ORF">HNP84_007458</name>
</gene>
<keyword evidence="4" id="KW-0804">Transcription</keyword>
<keyword evidence="3 6" id="KW-0238">DNA-binding</keyword>
<dbReference type="PROSITE" id="PS50931">
    <property type="entry name" value="HTH_LYSR"/>
    <property type="match status" value="1"/>
</dbReference>
<dbReference type="Pfam" id="PF03466">
    <property type="entry name" value="LysR_substrate"/>
    <property type="match status" value="1"/>
</dbReference>
<dbReference type="InterPro" id="IPR036390">
    <property type="entry name" value="WH_DNA-bd_sf"/>
</dbReference>
<evidence type="ECO:0000313" key="6">
    <source>
        <dbReference type="EMBL" id="MBB5137706.1"/>
    </source>
</evidence>
<dbReference type="GO" id="GO:0003700">
    <property type="term" value="F:DNA-binding transcription factor activity"/>
    <property type="evidence" value="ECO:0007669"/>
    <property type="project" value="InterPro"/>
</dbReference>
<dbReference type="SUPFAM" id="SSF53850">
    <property type="entry name" value="Periplasmic binding protein-like II"/>
    <property type="match status" value="1"/>
</dbReference>
<evidence type="ECO:0000256" key="4">
    <source>
        <dbReference type="ARBA" id="ARBA00023163"/>
    </source>
</evidence>
<evidence type="ECO:0000256" key="1">
    <source>
        <dbReference type="ARBA" id="ARBA00009437"/>
    </source>
</evidence>
<name>A0A840PFZ1_9ACTN</name>
<dbReference type="PANTHER" id="PTHR30346:SF0">
    <property type="entry name" value="HCA OPERON TRANSCRIPTIONAL ACTIVATOR HCAR"/>
    <property type="match status" value="1"/>
</dbReference>
<feature type="domain" description="HTH lysR-type" evidence="5">
    <location>
        <begin position="1"/>
        <end position="32"/>
    </location>
</feature>
<evidence type="ECO:0000256" key="3">
    <source>
        <dbReference type="ARBA" id="ARBA00023125"/>
    </source>
</evidence>
<dbReference type="CDD" id="cd08414">
    <property type="entry name" value="PBP2_LTTR_aromatics_like"/>
    <property type="match status" value="1"/>
</dbReference>
<evidence type="ECO:0000256" key="2">
    <source>
        <dbReference type="ARBA" id="ARBA00023015"/>
    </source>
</evidence>
<accession>A0A840PFZ1</accession>
<evidence type="ECO:0000313" key="7">
    <source>
        <dbReference type="Proteomes" id="UP000578449"/>
    </source>
</evidence>
<dbReference type="Pfam" id="PF00126">
    <property type="entry name" value="HTH_1"/>
    <property type="match status" value="1"/>
</dbReference>
<comment type="caution">
    <text evidence="6">The sequence shown here is derived from an EMBL/GenBank/DDBJ whole genome shotgun (WGS) entry which is preliminary data.</text>
</comment>
<comment type="similarity">
    <text evidence="1">Belongs to the LysR transcriptional regulatory family.</text>
</comment>
<dbReference type="GO" id="GO:0032993">
    <property type="term" value="C:protein-DNA complex"/>
    <property type="evidence" value="ECO:0007669"/>
    <property type="project" value="TreeGrafter"/>
</dbReference>
<proteinExistence type="inferred from homology"/>
<organism evidence="6 7">
    <name type="scientific">Thermocatellispora tengchongensis</name>
    <dbReference type="NCBI Taxonomy" id="1073253"/>
    <lineage>
        <taxon>Bacteria</taxon>
        <taxon>Bacillati</taxon>
        <taxon>Actinomycetota</taxon>
        <taxon>Actinomycetes</taxon>
        <taxon>Streptosporangiales</taxon>
        <taxon>Streptosporangiaceae</taxon>
        <taxon>Thermocatellispora</taxon>
    </lineage>
</organism>
<protein>
    <submittedName>
        <fullName evidence="6">DNA-binding transcriptional LysR family regulator</fullName>
    </submittedName>
</protein>
<dbReference type="Gene3D" id="1.10.10.10">
    <property type="entry name" value="Winged helix-like DNA-binding domain superfamily/Winged helix DNA-binding domain"/>
    <property type="match status" value="1"/>
</dbReference>
<dbReference type="InterPro" id="IPR000847">
    <property type="entry name" value="LysR_HTH_N"/>
</dbReference>
<dbReference type="GO" id="GO:0003677">
    <property type="term" value="F:DNA binding"/>
    <property type="evidence" value="ECO:0007669"/>
    <property type="project" value="UniProtKB-KW"/>
</dbReference>
<dbReference type="AlphaFoldDB" id="A0A840PFZ1"/>
<dbReference type="InterPro" id="IPR036388">
    <property type="entry name" value="WH-like_DNA-bd_sf"/>
</dbReference>
<dbReference type="Gene3D" id="3.40.190.10">
    <property type="entry name" value="Periplasmic binding protein-like II"/>
    <property type="match status" value="2"/>
</dbReference>
<evidence type="ECO:0000259" key="5">
    <source>
        <dbReference type="PROSITE" id="PS50931"/>
    </source>
</evidence>
<keyword evidence="7" id="KW-1185">Reference proteome</keyword>
<reference evidence="6 7" key="1">
    <citation type="submission" date="2020-08" db="EMBL/GenBank/DDBJ databases">
        <title>Genomic Encyclopedia of Type Strains, Phase IV (KMG-IV): sequencing the most valuable type-strain genomes for metagenomic binning, comparative biology and taxonomic classification.</title>
        <authorList>
            <person name="Goeker M."/>
        </authorList>
    </citation>
    <scope>NUCLEOTIDE SEQUENCE [LARGE SCALE GENOMIC DNA]</scope>
    <source>
        <strain evidence="6 7">DSM 45615</strain>
    </source>
</reference>
<dbReference type="PANTHER" id="PTHR30346">
    <property type="entry name" value="TRANSCRIPTIONAL DUAL REGULATOR HCAR-RELATED"/>
    <property type="match status" value="1"/>
</dbReference>
<dbReference type="InterPro" id="IPR005119">
    <property type="entry name" value="LysR_subst-bd"/>
</dbReference>
<dbReference type="Proteomes" id="UP000578449">
    <property type="component" value="Unassembled WGS sequence"/>
</dbReference>
<dbReference type="SUPFAM" id="SSF46785">
    <property type="entry name" value="Winged helix' DNA-binding domain"/>
    <property type="match status" value="1"/>
</dbReference>